<name>A0A0G1C0P8_9BACT</name>
<comment type="caution">
    <text evidence="2">The sequence shown here is derived from an EMBL/GenBank/DDBJ whole genome shotgun (WGS) entry which is preliminary data.</text>
</comment>
<evidence type="ECO:0000256" key="1">
    <source>
        <dbReference type="ARBA" id="ARBA00009981"/>
    </source>
</evidence>
<evidence type="ECO:0008006" key="4">
    <source>
        <dbReference type="Google" id="ProtNLM"/>
    </source>
</evidence>
<dbReference type="Proteomes" id="UP000034213">
    <property type="component" value="Unassembled WGS sequence"/>
</dbReference>
<protein>
    <recommendedName>
        <fullName evidence="4">Antitoxin</fullName>
    </recommendedName>
</protein>
<gene>
    <name evidence="2" type="ORF">UV54_C0043G0010</name>
</gene>
<dbReference type="InterPro" id="IPR036165">
    <property type="entry name" value="YefM-like_sf"/>
</dbReference>
<dbReference type="STRING" id="1618369.UV54_C0043G0010"/>
<evidence type="ECO:0000313" key="3">
    <source>
        <dbReference type="Proteomes" id="UP000034213"/>
    </source>
</evidence>
<organism evidence="2 3">
    <name type="scientific">Candidatus Beckwithbacteria bacterium GW2011_GWA2_43_10</name>
    <dbReference type="NCBI Taxonomy" id="1618369"/>
    <lineage>
        <taxon>Bacteria</taxon>
        <taxon>Candidatus Beckwithiibacteriota</taxon>
    </lineage>
</organism>
<dbReference type="SUPFAM" id="SSF143120">
    <property type="entry name" value="YefM-like"/>
    <property type="match status" value="1"/>
</dbReference>
<accession>A0A0G1C0P8</accession>
<dbReference type="AlphaFoldDB" id="A0A0G1C0P8"/>
<sequence length="93" mass="10608">MNQLISLEDFTNVQEVQAGTTRLFAKAAKRGKFYRVMRNRQPLGVIIPNNMWDSLLEDIEALSSPNYLKRIALARKSKKFISAAEAKKRLGIK</sequence>
<evidence type="ECO:0000313" key="2">
    <source>
        <dbReference type="EMBL" id="KKS79064.1"/>
    </source>
</evidence>
<comment type="similarity">
    <text evidence="1">Belongs to the phD/YefM antitoxin family.</text>
</comment>
<dbReference type="EMBL" id="LCEW01000043">
    <property type="protein sequence ID" value="KKS79064.1"/>
    <property type="molecule type" value="Genomic_DNA"/>
</dbReference>
<reference evidence="2 3" key="1">
    <citation type="journal article" date="2015" name="Nature">
        <title>rRNA introns, odd ribosomes, and small enigmatic genomes across a large radiation of phyla.</title>
        <authorList>
            <person name="Brown C.T."/>
            <person name="Hug L.A."/>
            <person name="Thomas B.C."/>
            <person name="Sharon I."/>
            <person name="Castelle C.J."/>
            <person name="Singh A."/>
            <person name="Wilkins M.J."/>
            <person name="Williams K.H."/>
            <person name="Banfield J.F."/>
        </authorList>
    </citation>
    <scope>NUCLEOTIDE SEQUENCE [LARGE SCALE GENOMIC DNA]</scope>
</reference>
<proteinExistence type="inferred from homology"/>